<evidence type="ECO:0000256" key="5">
    <source>
        <dbReference type="ARBA" id="ARBA00022990"/>
    </source>
</evidence>
<comment type="similarity">
    <text evidence="1">Belongs to the ATP-dependent AMP-binding enzyme family.</text>
</comment>
<dbReference type="InterPro" id="IPR025110">
    <property type="entry name" value="AMP-bd_C"/>
</dbReference>
<evidence type="ECO:0000256" key="4">
    <source>
        <dbReference type="ARBA" id="ARBA00022840"/>
    </source>
</evidence>
<dbReference type="Proteomes" id="UP000012024">
    <property type="component" value="Unassembled WGS sequence"/>
</dbReference>
<dbReference type="Gene3D" id="3.30.300.30">
    <property type="match status" value="1"/>
</dbReference>
<keyword evidence="5" id="KW-0007">Acetylation</keyword>
<keyword evidence="11" id="KW-1185">Reference proteome</keyword>
<evidence type="ECO:0000256" key="6">
    <source>
        <dbReference type="NCBIfam" id="TIGR02188"/>
    </source>
</evidence>
<dbReference type="PATRIC" id="fig|1137281.3.peg.2354"/>
<dbReference type="InterPro" id="IPR045851">
    <property type="entry name" value="AMP-bd_C_sf"/>
</dbReference>
<dbReference type="PROSITE" id="PS00455">
    <property type="entry name" value="AMP_BINDING"/>
    <property type="match status" value="1"/>
</dbReference>
<dbReference type="InterPro" id="IPR032387">
    <property type="entry name" value="ACAS_N"/>
</dbReference>
<evidence type="ECO:0000259" key="8">
    <source>
        <dbReference type="Pfam" id="PF13193"/>
    </source>
</evidence>
<name>M7MDH5_9FLAO</name>
<dbReference type="Pfam" id="PF16177">
    <property type="entry name" value="ACAS_N"/>
    <property type="match status" value="1"/>
</dbReference>
<dbReference type="EC" id="6.2.1.1" evidence="6"/>
<feature type="domain" description="AMP-binding enzyme C-terminal" evidence="8">
    <location>
        <begin position="519"/>
        <end position="598"/>
    </location>
</feature>
<dbReference type="GO" id="GO:0019427">
    <property type="term" value="P:acetyl-CoA biosynthetic process from acetate"/>
    <property type="evidence" value="ECO:0007669"/>
    <property type="project" value="UniProtKB-UniRule"/>
</dbReference>
<evidence type="ECO:0000256" key="2">
    <source>
        <dbReference type="ARBA" id="ARBA00022598"/>
    </source>
</evidence>
<comment type="caution">
    <text evidence="10">The sequence shown here is derived from an EMBL/GenBank/DDBJ whole genome shotgun (WGS) entry which is preliminary data.</text>
</comment>
<dbReference type="InterPro" id="IPR042099">
    <property type="entry name" value="ANL_N_sf"/>
</dbReference>
<keyword evidence="4" id="KW-0067">ATP-binding</keyword>
<dbReference type="InterPro" id="IPR000873">
    <property type="entry name" value="AMP-dep_synth/lig_dom"/>
</dbReference>
<proteinExistence type="inferred from homology"/>
<accession>M7MDH5</accession>
<evidence type="ECO:0000256" key="3">
    <source>
        <dbReference type="ARBA" id="ARBA00022741"/>
    </source>
</evidence>
<dbReference type="NCBIfam" id="NF001208">
    <property type="entry name" value="PRK00174.1"/>
    <property type="match status" value="1"/>
</dbReference>
<dbReference type="SUPFAM" id="SSF56801">
    <property type="entry name" value="Acetyl-CoA synthetase-like"/>
    <property type="match status" value="1"/>
</dbReference>
<feature type="domain" description="Acetyl-coenzyme A synthetase N-terminal" evidence="9">
    <location>
        <begin position="12"/>
        <end position="68"/>
    </location>
</feature>
<dbReference type="Gene3D" id="3.40.50.12780">
    <property type="entry name" value="N-terminal domain of ligase-like"/>
    <property type="match status" value="1"/>
</dbReference>
<gene>
    <name evidence="10" type="ORF">D778_00922</name>
</gene>
<sequence length="635" mass="71790">MSNYHIKHLEEYYQVYRKSVREPENFWEEVAEEHFLWRKKWNHVLRWDFNKPEVSWFEGAELNITENCIDRHLATRGDKTAILFEPNNPEEGAEHISYRQLYHRVNKMANVLKSKGIQKGDRVCIYVPMIPELAIAVLACARIGAIHSVVFAGFSSTALATRINDSDCKMVITADGSYRGAKTIDLKGIVDDALEQCPGVQNVLVVKRIHSNITMKTGRDEWLQPLLDAASDQCKAEVMKAEDPLFILYTSGSTGQPKGMVHTTAGYMVFTAYTFKNVFQYRENDVYWCTADIGWITGHSYIVYGPLTNGATSLMFEGVPHYPDFGRFWDIVDKHKVNQFYTAPTAIRALAKQGSELVDKYNLSSLKVLGSVGEPINEEAWHWYNDNVGKKKSPLVDTWWQTETGGIMITPIPYVTPTKPTYATLPFIGIQPALMDETGQELKGNQVEGRLCIKFPWPSMARTIWGNHQRYKDTYFSAFEGMYFTGDGALRDEVGYYRITGRVDDVIIVSGHNLGTAPIEDAINEHPAVSESAIVGFPHDVKGNALYGYVILKDTGESRDPDNLRKEINQIITEHIGPIAKLDKIQFTQGLPKTRSGKIMRRILRKIAEKDTSNLGDISTLLNPEVVQDIMDQAL</sequence>
<protein>
    <recommendedName>
        <fullName evidence="6">Acetate--CoA ligase</fullName>
        <ecNumber evidence="6">6.2.1.1</ecNumber>
    </recommendedName>
</protein>
<evidence type="ECO:0000313" key="10">
    <source>
        <dbReference type="EMBL" id="EMQ94207.1"/>
    </source>
</evidence>
<dbReference type="Pfam" id="PF00501">
    <property type="entry name" value="AMP-binding"/>
    <property type="match status" value="1"/>
</dbReference>
<dbReference type="InterPro" id="IPR011904">
    <property type="entry name" value="Ac_CoA_lig"/>
</dbReference>
<dbReference type="CDD" id="cd05966">
    <property type="entry name" value="ACS"/>
    <property type="match status" value="1"/>
</dbReference>
<evidence type="ECO:0000259" key="7">
    <source>
        <dbReference type="Pfam" id="PF00501"/>
    </source>
</evidence>
<evidence type="ECO:0000259" key="9">
    <source>
        <dbReference type="Pfam" id="PF16177"/>
    </source>
</evidence>
<dbReference type="GO" id="GO:0016208">
    <property type="term" value="F:AMP binding"/>
    <property type="evidence" value="ECO:0007669"/>
    <property type="project" value="InterPro"/>
</dbReference>
<keyword evidence="2" id="KW-0436">Ligase</keyword>
<dbReference type="PANTHER" id="PTHR24095">
    <property type="entry name" value="ACETYL-COENZYME A SYNTHETASE"/>
    <property type="match status" value="1"/>
</dbReference>
<evidence type="ECO:0000256" key="1">
    <source>
        <dbReference type="ARBA" id="ARBA00006432"/>
    </source>
</evidence>
<dbReference type="AlphaFoldDB" id="M7MDH5"/>
<evidence type="ECO:0000313" key="11">
    <source>
        <dbReference type="Proteomes" id="UP000012024"/>
    </source>
</evidence>
<dbReference type="OrthoDB" id="9778383at2"/>
<reference evidence="10 11" key="1">
    <citation type="submission" date="2012-12" db="EMBL/GenBank/DDBJ databases">
        <title>Genome assembly of Formosa sp. AK20.</title>
        <authorList>
            <person name="Kumar R."/>
            <person name="Khatri I."/>
            <person name="Vaidya B."/>
            <person name="Subramanian S."/>
            <person name="Pinnaka A."/>
        </authorList>
    </citation>
    <scope>NUCLEOTIDE SEQUENCE [LARGE SCALE GENOMIC DNA]</scope>
    <source>
        <strain evidence="10 11">AK20</strain>
    </source>
</reference>
<dbReference type="GO" id="GO:0003987">
    <property type="term" value="F:acetate-CoA ligase activity"/>
    <property type="evidence" value="ECO:0007669"/>
    <property type="project" value="UniProtKB-UniRule"/>
</dbReference>
<dbReference type="eggNOG" id="COG0365">
    <property type="taxonomic scope" value="Bacteria"/>
</dbReference>
<organism evidence="10 11">
    <name type="scientific">Xanthomarina gelatinilytica</name>
    <dbReference type="NCBI Taxonomy" id="1137281"/>
    <lineage>
        <taxon>Bacteria</taxon>
        <taxon>Pseudomonadati</taxon>
        <taxon>Bacteroidota</taxon>
        <taxon>Flavobacteriia</taxon>
        <taxon>Flavobacteriales</taxon>
        <taxon>Flavobacteriaceae</taxon>
        <taxon>Xanthomarina</taxon>
    </lineage>
</organism>
<dbReference type="Pfam" id="PF13193">
    <property type="entry name" value="AMP-binding_C"/>
    <property type="match status" value="1"/>
</dbReference>
<dbReference type="InterPro" id="IPR020845">
    <property type="entry name" value="AMP-binding_CS"/>
</dbReference>
<dbReference type="NCBIfam" id="TIGR02188">
    <property type="entry name" value="Ac_CoA_lig_AcsA"/>
    <property type="match status" value="1"/>
</dbReference>
<keyword evidence="3" id="KW-0547">Nucleotide-binding</keyword>
<dbReference type="EMBL" id="ANLA01000019">
    <property type="protein sequence ID" value="EMQ94207.1"/>
    <property type="molecule type" value="Genomic_DNA"/>
</dbReference>
<dbReference type="FunFam" id="3.40.50.12780:FF:000001">
    <property type="entry name" value="Acetyl-coenzyme A synthetase"/>
    <property type="match status" value="1"/>
</dbReference>
<dbReference type="GO" id="GO:0005524">
    <property type="term" value="F:ATP binding"/>
    <property type="evidence" value="ECO:0007669"/>
    <property type="project" value="UniProtKB-KW"/>
</dbReference>
<dbReference type="PANTHER" id="PTHR24095:SF14">
    <property type="entry name" value="ACETYL-COENZYME A SYNTHETASE 1"/>
    <property type="match status" value="1"/>
</dbReference>
<feature type="domain" description="AMP-dependent synthetase/ligase" evidence="7">
    <location>
        <begin position="70"/>
        <end position="462"/>
    </location>
</feature>